<dbReference type="SUPFAM" id="SSF46785">
    <property type="entry name" value="Winged helix' DNA-binding domain"/>
    <property type="match status" value="1"/>
</dbReference>
<dbReference type="OrthoDB" id="122824at2"/>
<keyword evidence="6" id="KW-1185">Reference proteome</keyword>
<dbReference type="GO" id="GO:0003677">
    <property type="term" value="F:DNA binding"/>
    <property type="evidence" value="ECO:0007669"/>
    <property type="project" value="UniProtKB-KW"/>
</dbReference>
<keyword evidence="4" id="KW-0804">Transcription</keyword>
<evidence type="ECO:0000256" key="3">
    <source>
        <dbReference type="ARBA" id="ARBA00023125"/>
    </source>
</evidence>
<dbReference type="Proteomes" id="UP000000268">
    <property type="component" value="Chromosome"/>
</dbReference>
<organism evidence="5 6">
    <name type="scientific">Acaryochloris marina (strain MBIC 11017)</name>
    <dbReference type="NCBI Taxonomy" id="329726"/>
    <lineage>
        <taxon>Bacteria</taxon>
        <taxon>Bacillati</taxon>
        <taxon>Cyanobacteriota</taxon>
        <taxon>Cyanophyceae</taxon>
        <taxon>Acaryochloridales</taxon>
        <taxon>Acaryochloridaceae</taxon>
        <taxon>Acaryochloris</taxon>
    </lineage>
</organism>
<protein>
    <submittedName>
        <fullName evidence="5">Transcriptional regulator, BlaI/MecI/CopY family</fullName>
    </submittedName>
</protein>
<dbReference type="RefSeq" id="WP_012162502.1">
    <property type="nucleotide sequence ID" value="NC_009925.1"/>
</dbReference>
<sequence>MASLPDFRPKQLSLGPLEFEILNLIWDLGTATVKQVHEQILTNPDRELAYTSVTTVLNRLTKKGWLACDKQNRSFVWRPLVSRAQANSLWAYDQLQQFLAVGNPDTVAAFADHLDQASVEQLEEIADKIRAARKAREDQ</sequence>
<dbReference type="PIRSF" id="PIRSF019455">
    <property type="entry name" value="CopR_AtkY"/>
    <property type="match status" value="1"/>
</dbReference>
<dbReference type="KEGG" id="amr:AM1_1988"/>
<proteinExistence type="inferred from homology"/>
<dbReference type="Pfam" id="PF03965">
    <property type="entry name" value="Penicillinase_R"/>
    <property type="match status" value="1"/>
</dbReference>
<gene>
    <name evidence="5" type="ordered locus">AM1_1988</name>
</gene>
<dbReference type="InterPro" id="IPR036388">
    <property type="entry name" value="WH-like_DNA-bd_sf"/>
</dbReference>
<dbReference type="eggNOG" id="COG3682">
    <property type="taxonomic scope" value="Bacteria"/>
</dbReference>
<keyword evidence="2" id="KW-0805">Transcription regulation</keyword>
<evidence type="ECO:0000256" key="2">
    <source>
        <dbReference type="ARBA" id="ARBA00023015"/>
    </source>
</evidence>
<evidence type="ECO:0000256" key="4">
    <source>
        <dbReference type="ARBA" id="ARBA00023163"/>
    </source>
</evidence>
<comment type="similarity">
    <text evidence="1">Belongs to the BlaI transcriptional regulatory family.</text>
</comment>
<dbReference type="HOGENOM" id="CLU_119090_4_3_3"/>
<dbReference type="STRING" id="329726.AM1_1988"/>
<evidence type="ECO:0000313" key="5">
    <source>
        <dbReference type="EMBL" id="ABW27005.1"/>
    </source>
</evidence>
<dbReference type="GO" id="GO:0045892">
    <property type="term" value="P:negative regulation of DNA-templated transcription"/>
    <property type="evidence" value="ECO:0007669"/>
    <property type="project" value="InterPro"/>
</dbReference>
<dbReference type="InterPro" id="IPR005650">
    <property type="entry name" value="BlaI_family"/>
</dbReference>
<evidence type="ECO:0000256" key="1">
    <source>
        <dbReference type="ARBA" id="ARBA00011046"/>
    </source>
</evidence>
<evidence type="ECO:0000313" key="6">
    <source>
        <dbReference type="Proteomes" id="UP000000268"/>
    </source>
</evidence>
<dbReference type="Gene3D" id="1.10.10.10">
    <property type="entry name" value="Winged helix-like DNA-binding domain superfamily/Winged helix DNA-binding domain"/>
    <property type="match status" value="1"/>
</dbReference>
<reference evidence="5 6" key="1">
    <citation type="journal article" date="2008" name="Proc. Natl. Acad. Sci. U.S.A.">
        <title>Niche adaptation and genome expansion in the chlorophyll d-producing cyanobacterium Acaryochloris marina.</title>
        <authorList>
            <person name="Swingley W.D."/>
            <person name="Chen M."/>
            <person name="Cheung P.C."/>
            <person name="Conrad A.L."/>
            <person name="Dejesa L.C."/>
            <person name="Hao J."/>
            <person name="Honchak B.M."/>
            <person name="Karbach L.E."/>
            <person name="Kurdoglu A."/>
            <person name="Lahiri S."/>
            <person name="Mastrian S.D."/>
            <person name="Miyashita H."/>
            <person name="Page L."/>
            <person name="Ramakrishna P."/>
            <person name="Satoh S."/>
            <person name="Sattley W.M."/>
            <person name="Shimada Y."/>
            <person name="Taylor H.L."/>
            <person name="Tomo T."/>
            <person name="Tsuchiya T."/>
            <person name="Wang Z.T."/>
            <person name="Raymond J."/>
            <person name="Mimuro M."/>
            <person name="Blankenship R.E."/>
            <person name="Touchman J.W."/>
        </authorList>
    </citation>
    <scope>NUCLEOTIDE SEQUENCE [LARGE SCALE GENOMIC DNA]</scope>
    <source>
        <strain evidence="6">MBIC 11017</strain>
    </source>
</reference>
<accession>B0CFI6</accession>
<dbReference type="InterPro" id="IPR036390">
    <property type="entry name" value="WH_DNA-bd_sf"/>
</dbReference>
<name>B0CFI6_ACAM1</name>
<dbReference type="EMBL" id="CP000828">
    <property type="protein sequence ID" value="ABW27005.1"/>
    <property type="molecule type" value="Genomic_DNA"/>
</dbReference>
<dbReference type="AlphaFoldDB" id="B0CFI6"/>
<keyword evidence="3" id="KW-0238">DNA-binding</keyword>